<dbReference type="AlphaFoldDB" id="A0A839N756"/>
<dbReference type="RefSeq" id="WP_183320741.1">
    <property type="nucleotide sequence ID" value="NZ_JACHVQ010000001.1"/>
</dbReference>
<reference evidence="2 3" key="1">
    <citation type="submission" date="2020-08" db="EMBL/GenBank/DDBJ databases">
        <title>Sequencing the genomes of 1000 actinobacteria strains.</title>
        <authorList>
            <person name="Klenk H.-P."/>
        </authorList>
    </citation>
    <scope>NUCLEOTIDE SEQUENCE [LARGE SCALE GENOMIC DNA]</scope>
    <source>
        <strain evidence="2 3">DSM 105369</strain>
    </source>
</reference>
<dbReference type="Proteomes" id="UP000559182">
    <property type="component" value="Unassembled WGS sequence"/>
</dbReference>
<keyword evidence="2" id="KW-0808">Transferase</keyword>
<dbReference type="InterPro" id="IPR000182">
    <property type="entry name" value="GNAT_dom"/>
</dbReference>
<dbReference type="EMBL" id="JACHVQ010000001">
    <property type="protein sequence ID" value="MBB2892589.1"/>
    <property type="molecule type" value="Genomic_DNA"/>
</dbReference>
<dbReference type="Gene3D" id="3.40.630.30">
    <property type="match status" value="1"/>
</dbReference>
<proteinExistence type="predicted"/>
<evidence type="ECO:0000313" key="2">
    <source>
        <dbReference type="EMBL" id="MBB2892589.1"/>
    </source>
</evidence>
<sequence length="191" mass="21230">MVNHATADRIRLIAPTTELHDAFLDCAFEFGDGHRDGFATDSISDDDLVDPERFAAWVALRASYADEATELPPDRVHDTLSWIVDERDPERILGSISCRHRLNDFLLNVGGHIGYGVRPSARRRGVATAALRLALEQAKTLGLQRVLVTCKNDNIASARTIERNGGVLEDVRESPDHGTVRRYWIDLAQGD</sequence>
<evidence type="ECO:0000313" key="3">
    <source>
        <dbReference type="Proteomes" id="UP000559182"/>
    </source>
</evidence>
<organism evidence="2 3">
    <name type="scientific">Flexivirga oryzae</name>
    <dbReference type="NCBI Taxonomy" id="1794944"/>
    <lineage>
        <taxon>Bacteria</taxon>
        <taxon>Bacillati</taxon>
        <taxon>Actinomycetota</taxon>
        <taxon>Actinomycetes</taxon>
        <taxon>Micrococcales</taxon>
        <taxon>Dermacoccaceae</taxon>
        <taxon>Flexivirga</taxon>
    </lineage>
</organism>
<dbReference type="SUPFAM" id="SSF55729">
    <property type="entry name" value="Acyl-CoA N-acyltransferases (Nat)"/>
    <property type="match status" value="1"/>
</dbReference>
<comment type="caution">
    <text evidence="2">The sequence shown here is derived from an EMBL/GenBank/DDBJ whole genome shotgun (WGS) entry which is preliminary data.</text>
</comment>
<dbReference type="PROSITE" id="PS51186">
    <property type="entry name" value="GNAT"/>
    <property type="match status" value="1"/>
</dbReference>
<keyword evidence="3" id="KW-1185">Reference proteome</keyword>
<feature type="domain" description="N-acetyltransferase" evidence="1">
    <location>
        <begin position="44"/>
        <end position="188"/>
    </location>
</feature>
<protein>
    <submittedName>
        <fullName evidence="2">Putative acetyltransferase</fullName>
    </submittedName>
</protein>
<gene>
    <name evidence="2" type="ORF">FHU39_002573</name>
</gene>
<dbReference type="Pfam" id="PF13302">
    <property type="entry name" value="Acetyltransf_3"/>
    <property type="match status" value="1"/>
</dbReference>
<evidence type="ECO:0000259" key="1">
    <source>
        <dbReference type="PROSITE" id="PS51186"/>
    </source>
</evidence>
<dbReference type="GO" id="GO:0016747">
    <property type="term" value="F:acyltransferase activity, transferring groups other than amino-acyl groups"/>
    <property type="evidence" value="ECO:0007669"/>
    <property type="project" value="InterPro"/>
</dbReference>
<dbReference type="PANTHER" id="PTHR39173">
    <property type="entry name" value="ACETYLTRANSFERASE"/>
    <property type="match status" value="1"/>
</dbReference>
<name>A0A839N756_9MICO</name>
<accession>A0A839N756</accession>
<dbReference type="InterPro" id="IPR016181">
    <property type="entry name" value="Acyl_CoA_acyltransferase"/>
</dbReference>
<dbReference type="CDD" id="cd04301">
    <property type="entry name" value="NAT_SF"/>
    <property type="match status" value="1"/>
</dbReference>
<dbReference type="PANTHER" id="PTHR39173:SF1">
    <property type="entry name" value="ACETYLTRANSFERASE"/>
    <property type="match status" value="1"/>
</dbReference>